<protein>
    <recommendedName>
        <fullName evidence="3">Sulfotransferase domain-containing protein</fullName>
    </recommendedName>
</protein>
<evidence type="ECO:0000313" key="2">
    <source>
        <dbReference type="Proteomes" id="UP000054321"/>
    </source>
</evidence>
<organism evidence="1 2">
    <name type="scientific">Oidiodendron maius (strain Zn)</name>
    <dbReference type="NCBI Taxonomy" id="913774"/>
    <lineage>
        <taxon>Eukaryota</taxon>
        <taxon>Fungi</taxon>
        <taxon>Dikarya</taxon>
        <taxon>Ascomycota</taxon>
        <taxon>Pezizomycotina</taxon>
        <taxon>Leotiomycetes</taxon>
        <taxon>Leotiomycetes incertae sedis</taxon>
        <taxon>Myxotrichaceae</taxon>
        <taxon>Oidiodendron</taxon>
    </lineage>
</organism>
<accession>A0A0C3HW55</accession>
<dbReference type="HOGENOM" id="CLU_940396_0_0_1"/>
<keyword evidence="2" id="KW-1185">Reference proteome</keyword>
<proteinExistence type="predicted"/>
<dbReference type="Gene3D" id="3.40.50.300">
    <property type="entry name" value="P-loop containing nucleotide triphosphate hydrolases"/>
    <property type="match status" value="1"/>
</dbReference>
<reference evidence="1 2" key="1">
    <citation type="submission" date="2014-04" db="EMBL/GenBank/DDBJ databases">
        <authorList>
            <consortium name="DOE Joint Genome Institute"/>
            <person name="Kuo A."/>
            <person name="Martino E."/>
            <person name="Perotto S."/>
            <person name="Kohler A."/>
            <person name="Nagy L.G."/>
            <person name="Floudas D."/>
            <person name="Copeland A."/>
            <person name="Barry K.W."/>
            <person name="Cichocki N."/>
            <person name="Veneault-Fourrey C."/>
            <person name="LaButti K."/>
            <person name="Lindquist E.A."/>
            <person name="Lipzen A."/>
            <person name="Lundell T."/>
            <person name="Morin E."/>
            <person name="Murat C."/>
            <person name="Sun H."/>
            <person name="Tunlid A."/>
            <person name="Henrissat B."/>
            <person name="Grigoriev I.V."/>
            <person name="Hibbett D.S."/>
            <person name="Martin F."/>
            <person name="Nordberg H.P."/>
            <person name="Cantor M.N."/>
            <person name="Hua S.X."/>
        </authorList>
    </citation>
    <scope>NUCLEOTIDE SEQUENCE [LARGE SCALE GENOMIC DNA]</scope>
    <source>
        <strain evidence="1 2">Zn</strain>
    </source>
</reference>
<dbReference type="SUPFAM" id="SSF52540">
    <property type="entry name" value="P-loop containing nucleoside triphosphate hydrolases"/>
    <property type="match status" value="1"/>
</dbReference>
<gene>
    <name evidence="1" type="ORF">OIDMADRAFT_47047</name>
</gene>
<dbReference type="Proteomes" id="UP000054321">
    <property type="component" value="Unassembled WGS sequence"/>
</dbReference>
<dbReference type="InterPro" id="IPR027417">
    <property type="entry name" value="P-loop_NTPase"/>
</dbReference>
<evidence type="ECO:0008006" key="3">
    <source>
        <dbReference type="Google" id="ProtNLM"/>
    </source>
</evidence>
<dbReference type="PANTHER" id="PTHR36978:SF4">
    <property type="entry name" value="P-LOOP CONTAINING NUCLEOSIDE TRIPHOSPHATE HYDROLASE PROTEIN"/>
    <property type="match status" value="1"/>
</dbReference>
<sequence length="296" mass="34737">MRIHMLRWPVKKRHLIFVVAFVLTWLVLRAAFEYPDLRDASHDQFIPFPPAVQSTRLKQRPKVFVIGLSKTGTTSLGDALSRLSFRRLGWQDIRSRFLYRSYLNHNLAPFISLTESYDAFEDVPWALVYEDMAELYSDAKFILTLRKNEQAWLRSITEHTARRKWIGHDGIYGASQAKNHEEAYLKAYKSHTASVRGYFANQGNETRLLEWVIDGKDSKDDNEKPWEDLLRFLDMEYSEEMMSELGEFPWSNRSDSWRDSRISKMVWQIWDQVMFQLEGVLSGGLQLLTWVTNGAI</sequence>
<dbReference type="InterPro" id="IPR040632">
    <property type="entry name" value="Sulfotransfer_4"/>
</dbReference>
<reference evidence="2" key="2">
    <citation type="submission" date="2015-01" db="EMBL/GenBank/DDBJ databases">
        <title>Evolutionary Origins and Diversification of the Mycorrhizal Mutualists.</title>
        <authorList>
            <consortium name="DOE Joint Genome Institute"/>
            <consortium name="Mycorrhizal Genomics Consortium"/>
            <person name="Kohler A."/>
            <person name="Kuo A."/>
            <person name="Nagy L.G."/>
            <person name="Floudas D."/>
            <person name="Copeland A."/>
            <person name="Barry K.W."/>
            <person name="Cichocki N."/>
            <person name="Veneault-Fourrey C."/>
            <person name="LaButti K."/>
            <person name="Lindquist E.A."/>
            <person name="Lipzen A."/>
            <person name="Lundell T."/>
            <person name="Morin E."/>
            <person name="Murat C."/>
            <person name="Riley R."/>
            <person name="Ohm R."/>
            <person name="Sun H."/>
            <person name="Tunlid A."/>
            <person name="Henrissat B."/>
            <person name="Grigoriev I.V."/>
            <person name="Hibbett D.S."/>
            <person name="Martin F."/>
        </authorList>
    </citation>
    <scope>NUCLEOTIDE SEQUENCE [LARGE SCALE GENOMIC DNA]</scope>
    <source>
        <strain evidence="2">Zn</strain>
    </source>
</reference>
<dbReference type="EMBL" id="KN832870">
    <property type="protein sequence ID" value="KIN07140.1"/>
    <property type="molecule type" value="Genomic_DNA"/>
</dbReference>
<dbReference type="PANTHER" id="PTHR36978">
    <property type="entry name" value="P-LOOP CONTAINING NUCLEOTIDE TRIPHOSPHATE HYDROLASE"/>
    <property type="match status" value="1"/>
</dbReference>
<dbReference type="OrthoDB" id="408152at2759"/>
<dbReference type="Pfam" id="PF17784">
    <property type="entry name" value="Sulfotransfer_4"/>
    <property type="match status" value="1"/>
</dbReference>
<evidence type="ECO:0000313" key="1">
    <source>
        <dbReference type="EMBL" id="KIN07140.1"/>
    </source>
</evidence>
<dbReference type="AlphaFoldDB" id="A0A0C3HW55"/>
<name>A0A0C3HW55_OIDMZ</name>
<dbReference type="InParanoid" id="A0A0C3HW55"/>